<evidence type="ECO:0008006" key="3">
    <source>
        <dbReference type="Google" id="ProtNLM"/>
    </source>
</evidence>
<sequence>MNKEKEKKQLPDFLYGMKIRTAVFAFILFMLLSTPTAFNILNMIFNSFVQLLNDKNEPTILARIIMSFIIAFLLFIF</sequence>
<feature type="transmembrane region" description="Helical" evidence="1">
    <location>
        <begin position="60"/>
        <end position="76"/>
    </location>
</feature>
<feature type="transmembrane region" description="Helical" evidence="1">
    <location>
        <begin position="21"/>
        <end position="40"/>
    </location>
</feature>
<evidence type="ECO:0000313" key="2">
    <source>
        <dbReference type="EMBL" id="QHT17653.1"/>
    </source>
</evidence>
<accession>A0A6C0DM45</accession>
<keyword evidence="1" id="KW-0812">Transmembrane</keyword>
<proteinExistence type="predicted"/>
<reference evidence="2" key="1">
    <citation type="journal article" date="2020" name="Nature">
        <title>Giant virus diversity and host interactions through global metagenomics.</title>
        <authorList>
            <person name="Schulz F."/>
            <person name="Roux S."/>
            <person name="Paez-Espino D."/>
            <person name="Jungbluth S."/>
            <person name="Walsh D.A."/>
            <person name="Denef V.J."/>
            <person name="McMahon K.D."/>
            <person name="Konstantinidis K.T."/>
            <person name="Eloe-Fadrosh E.A."/>
            <person name="Kyrpides N.C."/>
            <person name="Woyke T."/>
        </authorList>
    </citation>
    <scope>NUCLEOTIDE SEQUENCE</scope>
    <source>
        <strain evidence="2">GVMAG-M-3300023174-30</strain>
    </source>
</reference>
<dbReference type="EMBL" id="MN739643">
    <property type="protein sequence ID" value="QHT17653.1"/>
    <property type="molecule type" value="Genomic_DNA"/>
</dbReference>
<evidence type="ECO:0000256" key="1">
    <source>
        <dbReference type="SAM" id="Phobius"/>
    </source>
</evidence>
<protein>
    <recommendedName>
        <fullName evidence="3">ABC transmembrane type-1 domain-containing protein</fullName>
    </recommendedName>
</protein>
<dbReference type="AlphaFoldDB" id="A0A6C0DM45"/>
<keyword evidence="1" id="KW-1133">Transmembrane helix</keyword>
<organism evidence="2">
    <name type="scientific">viral metagenome</name>
    <dbReference type="NCBI Taxonomy" id="1070528"/>
    <lineage>
        <taxon>unclassified sequences</taxon>
        <taxon>metagenomes</taxon>
        <taxon>organismal metagenomes</taxon>
    </lineage>
</organism>
<name>A0A6C0DM45_9ZZZZ</name>
<keyword evidence="1" id="KW-0472">Membrane</keyword>